<accession>A0ABT1Z7Y3</accession>
<sequence length="276" mass="30230">MALSKKTLVKNWLLTYSSETCYNYERLQGLGNTNAFVPVIRELYPEDKQAEELKKYLVFYNTEPSWMGTIINGITCAMEEKRAEGADISADDIMLMRSSLMGPMAGIGDTVSQSIAYPILAGICIQLALAGNFAGPIIFDVGYKILQLTCGYNMYMLGYKKGRDAIVDLLQSGIINRVLDAVSIVGLMVVGCMTVGNVKVDLSWLEFDWTNELGTVSLNLQTGVFDALLPGLLPLLVVLGTWALLSKKQVKPLTMVLIIFLVGFALVGIKALMGLY</sequence>
<dbReference type="PANTHER" id="PTHR32502:SF23">
    <property type="entry name" value="TRANSPORT PROTEIN, PTS SYSTEM"/>
    <property type="match status" value="1"/>
</dbReference>
<protein>
    <submittedName>
        <fullName evidence="2">PTS system mannose/fructose/sorbose family transporter subunit IID</fullName>
    </submittedName>
</protein>
<evidence type="ECO:0000313" key="2">
    <source>
        <dbReference type="EMBL" id="MCR9036302.1"/>
    </source>
</evidence>
<dbReference type="PANTHER" id="PTHR32502">
    <property type="entry name" value="N-ACETYLGALACTOSAMINE PERMEASE II COMPONENT-RELATED"/>
    <property type="match status" value="1"/>
</dbReference>
<comment type="caution">
    <text evidence="2">The sequence shown here is derived from an EMBL/GenBank/DDBJ whole genome shotgun (WGS) entry which is preliminary data.</text>
</comment>
<keyword evidence="1" id="KW-1133">Transmembrane helix</keyword>
<dbReference type="PROSITE" id="PS51108">
    <property type="entry name" value="PTS_EIID"/>
    <property type="match status" value="1"/>
</dbReference>
<keyword evidence="1" id="KW-0472">Membrane</keyword>
<evidence type="ECO:0000256" key="1">
    <source>
        <dbReference type="SAM" id="Phobius"/>
    </source>
</evidence>
<dbReference type="Pfam" id="PF03613">
    <property type="entry name" value="EIID-AGA"/>
    <property type="match status" value="1"/>
</dbReference>
<reference evidence="2 3" key="1">
    <citation type="submission" date="2022-08" db="EMBL/GenBank/DDBJ databases">
        <title>Tractidigestivibacter montrealensis type strain KD21.</title>
        <authorList>
            <person name="Diop K."/>
            <person name="Richard C."/>
            <person name="Routy B."/>
        </authorList>
    </citation>
    <scope>NUCLEOTIDE SEQUENCE [LARGE SCALE GENOMIC DNA]</scope>
    <source>
        <strain evidence="2 3">KD21</strain>
    </source>
</reference>
<gene>
    <name evidence="2" type="ORF">NVS32_04985</name>
</gene>
<evidence type="ECO:0000313" key="3">
    <source>
        <dbReference type="Proteomes" id="UP001204320"/>
    </source>
</evidence>
<dbReference type="InterPro" id="IPR050303">
    <property type="entry name" value="GatZ_KbaZ_carbometab"/>
</dbReference>
<proteinExistence type="predicted"/>
<feature type="transmembrane region" description="Helical" evidence="1">
    <location>
        <begin position="252"/>
        <end position="273"/>
    </location>
</feature>
<keyword evidence="1" id="KW-0812">Transmembrane</keyword>
<dbReference type="EMBL" id="JANSKA010000003">
    <property type="protein sequence ID" value="MCR9036302.1"/>
    <property type="molecule type" value="Genomic_DNA"/>
</dbReference>
<feature type="transmembrane region" description="Helical" evidence="1">
    <location>
        <begin position="178"/>
        <end position="198"/>
    </location>
</feature>
<dbReference type="Proteomes" id="UP001204320">
    <property type="component" value="Unassembled WGS sequence"/>
</dbReference>
<name>A0ABT1Z7Y3_9ACTN</name>
<organism evidence="2 3">
    <name type="scientific">Tractidigestivibacter montrealensis</name>
    <dbReference type="NCBI Taxonomy" id="2972466"/>
    <lineage>
        <taxon>Bacteria</taxon>
        <taxon>Bacillati</taxon>
        <taxon>Actinomycetota</taxon>
        <taxon>Coriobacteriia</taxon>
        <taxon>Coriobacteriales</taxon>
        <taxon>Atopobiaceae</taxon>
        <taxon>Tractidigestivibacter</taxon>
    </lineage>
</organism>
<keyword evidence="3" id="KW-1185">Reference proteome</keyword>
<feature type="transmembrane region" description="Helical" evidence="1">
    <location>
        <begin position="227"/>
        <end position="245"/>
    </location>
</feature>
<dbReference type="RefSeq" id="WP_032111121.1">
    <property type="nucleotide sequence ID" value="NZ_JANSKA010000003.1"/>
</dbReference>
<dbReference type="InterPro" id="IPR004704">
    <property type="entry name" value="PTS_IID_man"/>
</dbReference>